<evidence type="ECO:0000256" key="1">
    <source>
        <dbReference type="ARBA" id="ARBA00001946"/>
    </source>
</evidence>
<dbReference type="SUPFAM" id="SSF50324">
    <property type="entry name" value="Inorganic pyrophosphatase"/>
    <property type="match status" value="1"/>
</dbReference>
<keyword evidence="4 5" id="KW-0460">Magnesium</keyword>
<evidence type="ECO:0000256" key="5">
    <source>
        <dbReference type="HAMAP-Rule" id="MF_00209"/>
    </source>
</evidence>
<dbReference type="HOGENOM" id="CLU_073198_1_0_6"/>
<dbReference type="Gene3D" id="3.90.80.10">
    <property type="entry name" value="Inorganic pyrophosphatase"/>
    <property type="match status" value="1"/>
</dbReference>
<feature type="binding site" evidence="5">
    <location>
        <position position="57"/>
    </location>
    <ligand>
        <name>substrate</name>
    </ligand>
</feature>
<evidence type="ECO:0000313" key="6">
    <source>
        <dbReference type="EMBL" id="AEH39647.1"/>
    </source>
</evidence>
<dbReference type="Pfam" id="PF00719">
    <property type="entry name" value="Pyrophosphatase"/>
    <property type="match status" value="1"/>
</dbReference>
<feature type="binding site" evidence="5">
    <location>
        <position position="104"/>
    </location>
    <ligand>
        <name>Mg(2+)</name>
        <dbReference type="ChEBI" id="CHEBI:18420"/>
        <label>1</label>
    </ligand>
</feature>
<dbReference type="PROSITE" id="PS00387">
    <property type="entry name" value="PPASE"/>
    <property type="match status" value="1"/>
</dbReference>
<dbReference type="GO" id="GO:0005737">
    <property type="term" value="C:cytoplasm"/>
    <property type="evidence" value="ECO:0007669"/>
    <property type="project" value="UniProtKB-SubCell"/>
</dbReference>
<dbReference type="InterPro" id="IPR008162">
    <property type="entry name" value="Pyrophosphatase"/>
</dbReference>
<organism evidence="6 7">
    <name type="scientific">Buchnera aphidicola</name>
    <name type="common">Cinara tujafilina</name>
    <dbReference type="NCBI Taxonomy" id="261317"/>
    <lineage>
        <taxon>Bacteria</taxon>
        <taxon>Pseudomonadati</taxon>
        <taxon>Pseudomonadota</taxon>
        <taxon>Gammaproteobacteria</taxon>
        <taxon>Enterobacterales</taxon>
        <taxon>Erwiniaceae</taxon>
        <taxon>Buchnera</taxon>
    </lineage>
</organism>
<protein>
    <recommendedName>
        <fullName evidence="5">Inorganic pyrophosphatase</fullName>
        <ecNumber evidence="5">3.6.1.1</ecNumber>
    </recommendedName>
    <alternativeName>
        <fullName evidence="5">Pyrophosphate phospho-hydrolase</fullName>
        <shortName evidence="5">PPase</shortName>
    </alternativeName>
</protein>
<keyword evidence="3 5" id="KW-0378">Hydrolase</keyword>
<comment type="similarity">
    <text evidence="5">Belongs to the PPase family.</text>
</comment>
<dbReference type="PANTHER" id="PTHR10286">
    <property type="entry name" value="INORGANIC PYROPHOSPHATASE"/>
    <property type="match status" value="1"/>
</dbReference>
<evidence type="ECO:0000256" key="3">
    <source>
        <dbReference type="ARBA" id="ARBA00022801"/>
    </source>
</evidence>
<feature type="binding site" evidence="5">
    <location>
        <position position="72"/>
    </location>
    <ligand>
        <name>Mg(2+)</name>
        <dbReference type="ChEBI" id="CHEBI:18420"/>
        <label>2</label>
    </ligand>
</feature>
<dbReference type="STRING" id="261317.BCTU_054"/>
<dbReference type="KEGG" id="baj:BCTU_054"/>
<dbReference type="Proteomes" id="UP000006811">
    <property type="component" value="Chromosome"/>
</dbReference>
<name>F7WYZ7_9GAMM</name>
<dbReference type="CDD" id="cd00412">
    <property type="entry name" value="pyrophosphatase"/>
    <property type="match status" value="1"/>
</dbReference>
<feature type="binding site" evidence="5">
    <location>
        <position position="45"/>
    </location>
    <ligand>
        <name>substrate</name>
    </ligand>
</feature>
<dbReference type="NCBIfam" id="NF002317">
    <property type="entry name" value="PRK01250.1"/>
    <property type="match status" value="1"/>
</dbReference>
<dbReference type="EMBL" id="CP001817">
    <property type="protein sequence ID" value="AEH39647.1"/>
    <property type="molecule type" value="Genomic_DNA"/>
</dbReference>
<evidence type="ECO:0000256" key="4">
    <source>
        <dbReference type="ARBA" id="ARBA00022842"/>
    </source>
</evidence>
<dbReference type="InterPro" id="IPR036649">
    <property type="entry name" value="Pyrophosphatase_sf"/>
</dbReference>
<dbReference type="HAMAP" id="MF_00209">
    <property type="entry name" value="Inorganic_PPase"/>
    <property type="match status" value="1"/>
</dbReference>
<keyword evidence="7" id="KW-1185">Reference proteome</keyword>
<reference evidence="6 7" key="1">
    <citation type="journal article" date="2011" name="Appl. Environ. Microbiol.">
        <title>The genome of Buchnera aphidicola from the aphid Cinara tujafilina provides new clues about the evolutionary history of metabolic losses in bacterial endosymbionts.</title>
        <authorList>
            <person name="Lamelas A."/>
            <person name="Gosalbes M.J."/>
            <person name="Moya A."/>
            <person name="Latorre A."/>
        </authorList>
    </citation>
    <scope>NUCLEOTIDE SEQUENCE [LARGE SCALE GENOMIC DNA]</scope>
    <source>
        <strain evidence="7">Cinara tujafilina</strain>
    </source>
</reference>
<evidence type="ECO:0000256" key="2">
    <source>
        <dbReference type="ARBA" id="ARBA00022723"/>
    </source>
</evidence>
<comment type="catalytic activity">
    <reaction evidence="5">
        <text>diphosphate + H2O = 2 phosphate + H(+)</text>
        <dbReference type="Rhea" id="RHEA:24576"/>
        <dbReference type="ChEBI" id="CHEBI:15377"/>
        <dbReference type="ChEBI" id="CHEBI:15378"/>
        <dbReference type="ChEBI" id="CHEBI:33019"/>
        <dbReference type="ChEBI" id="CHEBI:43474"/>
        <dbReference type="EC" id="3.6.1.1"/>
    </reaction>
</comment>
<feature type="binding site" evidence="5">
    <location>
        <position position="72"/>
    </location>
    <ligand>
        <name>Mg(2+)</name>
        <dbReference type="ChEBI" id="CHEBI:18420"/>
        <label>1</label>
    </ligand>
</feature>
<feature type="binding site" evidence="5">
    <location>
        <position position="31"/>
    </location>
    <ligand>
        <name>substrate</name>
    </ligand>
</feature>
<dbReference type="GO" id="GO:0000287">
    <property type="term" value="F:magnesium ion binding"/>
    <property type="evidence" value="ECO:0007669"/>
    <property type="project" value="UniProtKB-UniRule"/>
</dbReference>
<feature type="binding site" evidence="5">
    <location>
        <position position="67"/>
    </location>
    <ligand>
        <name>Mg(2+)</name>
        <dbReference type="ChEBI" id="CHEBI:18420"/>
        <label>1</label>
    </ligand>
</feature>
<dbReference type="GO" id="GO:0004427">
    <property type="term" value="F:inorganic diphosphate phosphatase activity"/>
    <property type="evidence" value="ECO:0007669"/>
    <property type="project" value="UniProtKB-UniRule"/>
</dbReference>
<sequence>MNQINNIPIGKKIPDDIYGIIEIPAYSSPVKYELHKDYNMLFVDRFIATPMFYPCNYGFINHTLASDGDPLDILIPTPYPIQSQSVIRCKPIGMLAMEDEKGKDIKIIAVPHQSLTEKYKDVREIQDLSITLQKQILYFFENYKNLEPKKWVKIQGWNNSQSAKNEILNAYINNKKK</sequence>
<comment type="subcellular location">
    <subcellularLocation>
        <location evidence="5">Cytoplasm</location>
    </subcellularLocation>
</comment>
<dbReference type="eggNOG" id="COG0221">
    <property type="taxonomic scope" value="Bacteria"/>
</dbReference>
<dbReference type="EC" id="3.6.1.1" evidence="5"/>
<comment type="function">
    <text evidence="5">Catalyzes the hydrolysis of inorganic pyrophosphate (PPi) forming two phosphate ions.</text>
</comment>
<keyword evidence="5" id="KW-0963">Cytoplasm</keyword>
<feature type="binding site" evidence="5">
    <location>
        <position position="143"/>
    </location>
    <ligand>
        <name>substrate</name>
    </ligand>
</feature>
<dbReference type="AlphaFoldDB" id="F7WYZ7"/>
<comment type="subunit">
    <text evidence="5">Homohexamer.</text>
</comment>
<dbReference type="GO" id="GO:0006796">
    <property type="term" value="P:phosphate-containing compound metabolic process"/>
    <property type="evidence" value="ECO:0007669"/>
    <property type="project" value="InterPro"/>
</dbReference>
<accession>F7WYZ7</accession>
<evidence type="ECO:0000313" key="7">
    <source>
        <dbReference type="Proteomes" id="UP000006811"/>
    </source>
</evidence>
<proteinExistence type="inferred from homology"/>
<gene>
    <name evidence="5 6" type="primary">ppa</name>
    <name evidence="6" type="ORF">BCTU_054</name>
</gene>
<comment type="cofactor">
    <cofactor evidence="1 5">
        <name>Mg(2+)</name>
        <dbReference type="ChEBI" id="CHEBI:18420"/>
    </cofactor>
</comment>
<dbReference type="OrthoDB" id="5187599at2"/>
<keyword evidence="2 5" id="KW-0479">Metal-binding</keyword>